<evidence type="ECO:0000313" key="3">
    <source>
        <dbReference type="Proteomes" id="UP001549167"/>
    </source>
</evidence>
<dbReference type="Proteomes" id="UP001549167">
    <property type="component" value="Unassembled WGS sequence"/>
</dbReference>
<keyword evidence="1" id="KW-0472">Membrane</keyword>
<dbReference type="RefSeq" id="WP_354220020.1">
    <property type="nucleotide sequence ID" value="NZ_JBEPMX010000007.1"/>
</dbReference>
<gene>
    <name evidence="2" type="ORF">ABID56_001537</name>
</gene>
<dbReference type="EMBL" id="JBEPMX010000007">
    <property type="protein sequence ID" value="MET3683442.1"/>
    <property type="molecule type" value="Genomic_DNA"/>
</dbReference>
<comment type="caution">
    <text evidence="2">The sequence shown here is derived from an EMBL/GenBank/DDBJ whole genome shotgun (WGS) entry which is preliminary data.</text>
</comment>
<organism evidence="2 3">
    <name type="scientific">Alkalibacillus flavidus</name>
    <dbReference type="NCBI Taxonomy" id="546021"/>
    <lineage>
        <taxon>Bacteria</taxon>
        <taxon>Bacillati</taxon>
        <taxon>Bacillota</taxon>
        <taxon>Bacilli</taxon>
        <taxon>Bacillales</taxon>
        <taxon>Bacillaceae</taxon>
        <taxon>Alkalibacillus</taxon>
    </lineage>
</organism>
<feature type="transmembrane region" description="Helical" evidence="1">
    <location>
        <begin position="7"/>
        <end position="24"/>
    </location>
</feature>
<keyword evidence="3" id="KW-1185">Reference proteome</keyword>
<keyword evidence="1" id="KW-1133">Transmembrane helix</keyword>
<reference evidence="2 3" key="1">
    <citation type="submission" date="2024-06" db="EMBL/GenBank/DDBJ databases">
        <title>Genomic Encyclopedia of Type Strains, Phase IV (KMG-IV): sequencing the most valuable type-strain genomes for metagenomic binning, comparative biology and taxonomic classification.</title>
        <authorList>
            <person name="Goeker M."/>
        </authorList>
    </citation>
    <scope>NUCLEOTIDE SEQUENCE [LARGE SCALE GENOMIC DNA]</scope>
    <source>
        <strain evidence="2 3">DSM 23520</strain>
    </source>
</reference>
<protein>
    <submittedName>
        <fullName evidence="2">Uncharacterized protein</fullName>
    </submittedName>
</protein>
<keyword evidence="1" id="KW-0812">Transmembrane</keyword>
<evidence type="ECO:0000313" key="2">
    <source>
        <dbReference type="EMBL" id="MET3683442.1"/>
    </source>
</evidence>
<accession>A0ABV2KV48</accession>
<sequence length="168" mass="19248">MYKKATLILLVTNLIVGIFFFLEYQENKEIQNSVLREYIQSQHSISHNLTKAKSYYDSGDTDAFYSSLKQASEQYHLASHLVANGSIGESLTPHHSIFQFNEDGLSVVNQTLYKLYQDDFNSRDISDLTELSNTMDQFTEELDYNEITAGKSSKETVNQIKVIIDELQ</sequence>
<name>A0ABV2KV48_9BACI</name>
<proteinExistence type="predicted"/>
<evidence type="ECO:0000256" key="1">
    <source>
        <dbReference type="SAM" id="Phobius"/>
    </source>
</evidence>